<proteinExistence type="predicted"/>
<name>A0A2G9U4R7_TELCI</name>
<dbReference type="EMBL" id="KZ349182">
    <property type="protein sequence ID" value="PIO65223.1"/>
    <property type="molecule type" value="Genomic_DNA"/>
</dbReference>
<dbReference type="AlphaFoldDB" id="A0A2G9U4R7"/>
<sequence length="102" mass="12101">MDSGRVNRLRRYKKNGRPRRCLLSQSELRGIPNADIFFKNETASKTRTLKHRFVWALLMWAIVEGKVDVSKRNYFAELYAKKDKGYFINQFGNARDAEEFHE</sequence>
<reference evidence="1 2" key="1">
    <citation type="submission" date="2015-09" db="EMBL/GenBank/DDBJ databases">
        <title>Draft genome of the parasitic nematode Teladorsagia circumcincta isolate WARC Sus (inbred).</title>
        <authorList>
            <person name="Mitreva M."/>
        </authorList>
    </citation>
    <scope>NUCLEOTIDE SEQUENCE [LARGE SCALE GENOMIC DNA]</scope>
    <source>
        <strain evidence="1 2">S</strain>
    </source>
</reference>
<dbReference type="SUPFAM" id="SSF53686">
    <property type="entry name" value="Tryptophan synthase beta subunit-like PLP-dependent enzymes"/>
    <property type="match status" value="1"/>
</dbReference>
<dbReference type="Proteomes" id="UP000230423">
    <property type="component" value="Unassembled WGS sequence"/>
</dbReference>
<evidence type="ECO:0000313" key="1">
    <source>
        <dbReference type="EMBL" id="PIO65223.1"/>
    </source>
</evidence>
<evidence type="ECO:0000313" key="2">
    <source>
        <dbReference type="Proteomes" id="UP000230423"/>
    </source>
</evidence>
<dbReference type="OrthoDB" id="10259545at2759"/>
<keyword evidence="2" id="KW-1185">Reference proteome</keyword>
<gene>
    <name evidence="1" type="ORF">TELCIR_13116</name>
</gene>
<organism evidence="1 2">
    <name type="scientific">Teladorsagia circumcincta</name>
    <name type="common">Brown stomach worm</name>
    <name type="synonym">Ostertagia circumcincta</name>
    <dbReference type="NCBI Taxonomy" id="45464"/>
    <lineage>
        <taxon>Eukaryota</taxon>
        <taxon>Metazoa</taxon>
        <taxon>Ecdysozoa</taxon>
        <taxon>Nematoda</taxon>
        <taxon>Chromadorea</taxon>
        <taxon>Rhabditida</taxon>
        <taxon>Rhabditina</taxon>
        <taxon>Rhabditomorpha</taxon>
        <taxon>Strongyloidea</taxon>
        <taxon>Trichostrongylidae</taxon>
        <taxon>Teladorsagia</taxon>
    </lineage>
</organism>
<dbReference type="InterPro" id="IPR036052">
    <property type="entry name" value="TrpB-like_PALP_sf"/>
</dbReference>
<accession>A0A2G9U4R7</accession>
<feature type="non-terminal residue" evidence="1">
    <location>
        <position position="102"/>
    </location>
</feature>
<protein>
    <submittedName>
        <fullName evidence="1">Uncharacterized protein</fullName>
    </submittedName>
</protein>